<protein>
    <submittedName>
        <fullName evidence="3">Heterokaryon incompatibility protein-domain-containing protein</fullName>
    </submittedName>
</protein>
<dbReference type="Proteomes" id="UP001244011">
    <property type="component" value="Unassembled WGS sequence"/>
</dbReference>
<dbReference type="InterPro" id="IPR052895">
    <property type="entry name" value="HetReg/Transcr_Mod"/>
</dbReference>
<feature type="domain" description="Heterokaryon incompatibility" evidence="2">
    <location>
        <begin position="138"/>
        <end position="297"/>
    </location>
</feature>
<dbReference type="Pfam" id="PF26639">
    <property type="entry name" value="Het-6_barrel"/>
    <property type="match status" value="1"/>
</dbReference>
<dbReference type="AlphaFoldDB" id="A0AAJ0BTH2"/>
<comment type="caution">
    <text evidence="3">The sequence shown here is derived from an EMBL/GenBank/DDBJ whole genome shotgun (WGS) entry which is preliminary data.</text>
</comment>
<proteinExistence type="predicted"/>
<evidence type="ECO:0000313" key="4">
    <source>
        <dbReference type="Proteomes" id="UP001244011"/>
    </source>
</evidence>
<dbReference type="PANTHER" id="PTHR24148:SF64">
    <property type="entry name" value="HETEROKARYON INCOMPATIBILITY DOMAIN-CONTAINING PROTEIN"/>
    <property type="match status" value="1"/>
</dbReference>
<gene>
    <name evidence="3" type="ORF">QBC33DRAFT_498439</name>
</gene>
<name>A0AAJ0BTH2_9PEZI</name>
<accession>A0AAJ0BTH2</accession>
<dbReference type="PANTHER" id="PTHR24148">
    <property type="entry name" value="ANKYRIN REPEAT DOMAIN-CONTAINING PROTEIN 39 HOMOLOG-RELATED"/>
    <property type="match status" value="1"/>
</dbReference>
<dbReference type="InterPro" id="IPR010730">
    <property type="entry name" value="HET"/>
</dbReference>
<dbReference type="RefSeq" id="XP_060280203.1">
    <property type="nucleotide sequence ID" value="XM_060425617.1"/>
</dbReference>
<dbReference type="GeneID" id="85308804"/>
<dbReference type="Pfam" id="PF06985">
    <property type="entry name" value="HET"/>
    <property type="match status" value="1"/>
</dbReference>
<sequence>MQRCACIGVSLLKQSRGHEIICASRFEFFSCGKRVEPPKRPRSGMIYKCPRRFSTRIGFNRRRTMGPSDGTASVPRSTTEHDSLISSASTYEYEPLTAGDSIRLLSLKPGKDQERLQISFAEHRIPSENEAAVSAVNYQAISYTWHPESGGEEYDTVSCDGKEIRVTKNLADLLYRIRTNCDKELWIDQLCINQGDAREKEQQIPLMRQVYQQGQQVVLWLGEENQGTRKAFDMIRILHGLFCSMRDRGEPYPSPAHLHSDDHQSRYGLPGVTSSEWWPFMELLGRNVFQRLWIVQEIVLGPRVEVRCGSHTITFEELGNAAVFLYHTGWITHLQEAYIRSHAERYVKPLLVDMVDIVEDIGRVDFIASLYNRRLHFQAGETESLEQLLGSLRRCKTSRYFLHDKIYALLGLVAASSLGRIPAALLPSYGKPYTEVFRDATRYLLEKGSLGILSHVEDMSLREESFTLPSWVPNFDVFQRSTILGLQNNATAMGYIAGGQEEVMCHFDDPDVLELDAYKVDDVLLTGPAYETQSQEQFLEESARLVDLFQPYPTGEAMVDAFWKTLIANSDTVSADPVPDEWRRHFAGFCMQSAVEIRLQNEMDRLRAEGALSGDIDVSAILSERLLTIEGDHKNCVLLIRTEKHTIPIAPFTMQPWAPGLYNVFTLGMLSTGSVLPQYLAENNSSLYRKAMQEMCYFRRVFTTASKGYIGIGPPSLEREDGVFVLRGGRVPFILRKIRGNEFRVVGECYVHGVMYGEMFEARGLEWTRIRIGHGTARRTVT</sequence>
<keyword evidence="4" id="KW-1185">Reference proteome</keyword>
<organism evidence="3 4">
    <name type="scientific">Phialemonium atrogriseum</name>
    <dbReference type="NCBI Taxonomy" id="1093897"/>
    <lineage>
        <taxon>Eukaryota</taxon>
        <taxon>Fungi</taxon>
        <taxon>Dikarya</taxon>
        <taxon>Ascomycota</taxon>
        <taxon>Pezizomycotina</taxon>
        <taxon>Sordariomycetes</taxon>
        <taxon>Sordariomycetidae</taxon>
        <taxon>Cephalothecales</taxon>
        <taxon>Cephalothecaceae</taxon>
        <taxon>Phialemonium</taxon>
    </lineage>
</organism>
<dbReference type="EMBL" id="MU839023">
    <property type="protein sequence ID" value="KAK1763990.1"/>
    <property type="molecule type" value="Genomic_DNA"/>
</dbReference>
<evidence type="ECO:0000256" key="1">
    <source>
        <dbReference type="SAM" id="MobiDB-lite"/>
    </source>
</evidence>
<feature type="region of interest" description="Disordered" evidence="1">
    <location>
        <begin position="61"/>
        <end position="83"/>
    </location>
</feature>
<reference evidence="3" key="1">
    <citation type="submission" date="2023-06" db="EMBL/GenBank/DDBJ databases">
        <title>Genome-scale phylogeny and comparative genomics of the fungal order Sordariales.</title>
        <authorList>
            <consortium name="Lawrence Berkeley National Laboratory"/>
            <person name="Hensen N."/>
            <person name="Bonometti L."/>
            <person name="Westerberg I."/>
            <person name="Brannstrom I.O."/>
            <person name="Guillou S."/>
            <person name="Cros-Aarteil S."/>
            <person name="Calhoun S."/>
            <person name="Haridas S."/>
            <person name="Kuo A."/>
            <person name="Mondo S."/>
            <person name="Pangilinan J."/>
            <person name="Riley R."/>
            <person name="Labutti K."/>
            <person name="Andreopoulos B."/>
            <person name="Lipzen A."/>
            <person name="Chen C."/>
            <person name="Yanf M."/>
            <person name="Daum C."/>
            <person name="Ng V."/>
            <person name="Clum A."/>
            <person name="Steindorff A."/>
            <person name="Ohm R."/>
            <person name="Martin F."/>
            <person name="Silar P."/>
            <person name="Natvig D."/>
            <person name="Lalanne C."/>
            <person name="Gautier V."/>
            <person name="Ament-Velasquez S.L."/>
            <person name="Kruys A."/>
            <person name="Hutchinson M.I."/>
            <person name="Powell A.J."/>
            <person name="Barry K."/>
            <person name="Miller A.N."/>
            <person name="Grigoriev I.V."/>
            <person name="Debuchy R."/>
            <person name="Gladieux P."/>
            <person name="Thoren M.H."/>
            <person name="Johannesson H."/>
        </authorList>
    </citation>
    <scope>NUCLEOTIDE SEQUENCE</scope>
    <source>
        <strain evidence="3">8032-3</strain>
    </source>
</reference>
<evidence type="ECO:0000313" key="3">
    <source>
        <dbReference type="EMBL" id="KAK1763990.1"/>
    </source>
</evidence>
<evidence type="ECO:0000259" key="2">
    <source>
        <dbReference type="Pfam" id="PF06985"/>
    </source>
</evidence>